<dbReference type="SUPFAM" id="SSF46785">
    <property type="entry name" value="Winged helix' DNA-binding domain"/>
    <property type="match status" value="1"/>
</dbReference>
<dbReference type="Proteomes" id="UP000509335">
    <property type="component" value="Chromosome"/>
</dbReference>
<dbReference type="GO" id="GO:0045892">
    <property type="term" value="P:negative regulation of DNA-templated transcription"/>
    <property type="evidence" value="ECO:0007669"/>
    <property type="project" value="TreeGrafter"/>
</dbReference>
<dbReference type="InterPro" id="IPR050679">
    <property type="entry name" value="Bact_HTH_transcr_reg"/>
</dbReference>
<protein>
    <submittedName>
        <fullName evidence="4">GntR family transcriptional regulator</fullName>
    </submittedName>
</protein>
<name>A0A7H8XRX4_9ACTN</name>
<sequence>MSVKRIDLMSPVPRYRQLAVILRKAIEAGEYPPGSRLPSEKTLTQTYGVARETASKAMDALAAERLAVMVPGVGWHVPPEGAGDPDA</sequence>
<reference evidence="4 5" key="1">
    <citation type="submission" date="2020-07" db="EMBL/GenBank/DDBJ databases">
        <title>A bifunctional nitrone conjugated secondary metabolite targeting the ribosome.</title>
        <authorList>
            <person name="Limbrick E.M."/>
            <person name="Graf M."/>
            <person name="Derewacz D.K."/>
            <person name="Nguyen F."/>
            <person name="Spraggins J.M."/>
            <person name="Wieland M."/>
            <person name="Ynigez-Gutierrez A.E."/>
            <person name="Reisman B.J."/>
            <person name="Zinshteyn B."/>
            <person name="McCulloch K."/>
            <person name="Iverson T.M."/>
            <person name="Green R."/>
            <person name="Wilson D.N."/>
            <person name="Bachmann B.O."/>
        </authorList>
    </citation>
    <scope>NUCLEOTIDE SEQUENCE [LARGE SCALE GENOMIC DNA]</scope>
    <source>
        <strain evidence="5">aurantiaca</strain>
    </source>
</reference>
<evidence type="ECO:0000313" key="4">
    <source>
        <dbReference type="EMBL" id="QLD27756.1"/>
    </source>
</evidence>
<gene>
    <name evidence="4" type="ORF">HXZ27_29015</name>
</gene>
<keyword evidence="2" id="KW-0238">DNA-binding</keyword>
<organism evidence="4 5">
    <name type="scientific">Micromonospora carbonacea</name>
    <dbReference type="NCBI Taxonomy" id="47853"/>
    <lineage>
        <taxon>Bacteria</taxon>
        <taxon>Bacillati</taxon>
        <taxon>Actinomycetota</taxon>
        <taxon>Actinomycetes</taxon>
        <taxon>Micromonosporales</taxon>
        <taxon>Micromonosporaceae</taxon>
        <taxon>Micromonospora</taxon>
    </lineage>
</organism>
<dbReference type="InterPro" id="IPR036390">
    <property type="entry name" value="WH_DNA-bd_sf"/>
</dbReference>
<dbReference type="PRINTS" id="PR00035">
    <property type="entry name" value="HTHGNTR"/>
</dbReference>
<dbReference type="AlphaFoldDB" id="A0A7H8XRX4"/>
<dbReference type="Gene3D" id="1.10.10.10">
    <property type="entry name" value="Winged helix-like DNA-binding domain superfamily/Winged helix DNA-binding domain"/>
    <property type="match status" value="1"/>
</dbReference>
<proteinExistence type="predicted"/>
<keyword evidence="1" id="KW-0805">Transcription regulation</keyword>
<evidence type="ECO:0000256" key="1">
    <source>
        <dbReference type="ARBA" id="ARBA00023015"/>
    </source>
</evidence>
<accession>A0A7H8XRX4</accession>
<dbReference type="InterPro" id="IPR036388">
    <property type="entry name" value="WH-like_DNA-bd_sf"/>
</dbReference>
<dbReference type="Pfam" id="PF00392">
    <property type="entry name" value="GntR"/>
    <property type="match status" value="1"/>
</dbReference>
<dbReference type="PANTHER" id="PTHR44846">
    <property type="entry name" value="MANNOSYL-D-GLYCERATE TRANSPORT/METABOLISM SYSTEM REPRESSOR MNGR-RELATED"/>
    <property type="match status" value="1"/>
</dbReference>
<dbReference type="PROSITE" id="PS50949">
    <property type="entry name" value="HTH_GNTR"/>
    <property type="match status" value="1"/>
</dbReference>
<dbReference type="EMBL" id="CP058322">
    <property type="protein sequence ID" value="QLD27756.1"/>
    <property type="molecule type" value="Genomic_DNA"/>
</dbReference>
<dbReference type="GO" id="GO:0003677">
    <property type="term" value="F:DNA binding"/>
    <property type="evidence" value="ECO:0007669"/>
    <property type="project" value="UniProtKB-KW"/>
</dbReference>
<dbReference type="SMART" id="SM00345">
    <property type="entry name" value="HTH_GNTR"/>
    <property type="match status" value="1"/>
</dbReference>
<evidence type="ECO:0000313" key="5">
    <source>
        <dbReference type="Proteomes" id="UP000509335"/>
    </source>
</evidence>
<keyword evidence="3" id="KW-0804">Transcription</keyword>
<dbReference type="GO" id="GO:0003700">
    <property type="term" value="F:DNA-binding transcription factor activity"/>
    <property type="evidence" value="ECO:0007669"/>
    <property type="project" value="InterPro"/>
</dbReference>
<dbReference type="InterPro" id="IPR000524">
    <property type="entry name" value="Tscrpt_reg_HTH_GntR"/>
</dbReference>
<evidence type="ECO:0000256" key="2">
    <source>
        <dbReference type="ARBA" id="ARBA00023125"/>
    </source>
</evidence>
<dbReference type="KEGG" id="mcab:HXZ27_29015"/>
<dbReference type="CDD" id="cd07377">
    <property type="entry name" value="WHTH_GntR"/>
    <property type="match status" value="1"/>
</dbReference>
<evidence type="ECO:0000256" key="3">
    <source>
        <dbReference type="ARBA" id="ARBA00023163"/>
    </source>
</evidence>
<dbReference type="PANTHER" id="PTHR44846:SF1">
    <property type="entry name" value="MANNOSYL-D-GLYCERATE TRANSPORT_METABOLISM SYSTEM REPRESSOR MNGR-RELATED"/>
    <property type="match status" value="1"/>
</dbReference>